<protein>
    <submittedName>
        <fullName evidence="1">Uncharacterized protein</fullName>
    </submittedName>
</protein>
<accession>A0AAE0YJ83</accession>
<evidence type="ECO:0000313" key="2">
    <source>
        <dbReference type="Proteomes" id="UP001283361"/>
    </source>
</evidence>
<dbReference type="AlphaFoldDB" id="A0AAE0YJ83"/>
<evidence type="ECO:0000313" key="1">
    <source>
        <dbReference type="EMBL" id="KAK3747426.1"/>
    </source>
</evidence>
<name>A0AAE0YJ83_9GAST</name>
<keyword evidence="2" id="KW-1185">Reference proteome</keyword>
<reference evidence="1" key="1">
    <citation type="journal article" date="2023" name="G3 (Bethesda)">
        <title>A reference genome for the long-term kleptoplast-retaining sea slug Elysia crispata morphotype clarki.</title>
        <authorList>
            <person name="Eastman K.E."/>
            <person name="Pendleton A.L."/>
            <person name="Shaikh M.A."/>
            <person name="Suttiyut T."/>
            <person name="Ogas R."/>
            <person name="Tomko P."/>
            <person name="Gavelis G."/>
            <person name="Widhalm J.R."/>
            <person name="Wisecaver J.H."/>
        </authorList>
    </citation>
    <scope>NUCLEOTIDE SEQUENCE</scope>
    <source>
        <strain evidence="1">ECLA1</strain>
    </source>
</reference>
<dbReference type="Proteomes" id="UP001283361">
    <property type="component" value="Unassembled WGS sequence"/>
</dbReference>
<comment type="caution">
    <text evidence="1">The sequence shown here is derived from an EMBL/GenBank/DDBJ whole genome shotgun (WGS) entry which is preliminary data.</text>
</comment>
<sequence length="107" mass="11921">MNHSINISHQLFPCQVFRPVALLEPLLPEVKILHARSRSSGPRVNRFVPCHIELGRKTSRPISAVLTLVTLTWPKLSCMILYNINTTLPGLNVQNLFLRGSPPSLGS</sequence>
<organism evidence="1 2">
    <name type="scientific">Elysia crispata</name>
    <name type="common">lettuce slug</name>
    <dbReference type="NCBI Taxonomy" id="231223"/>
    <lineage>
        <taxon>Eukaryota</taxon>
        <taxon>Metazoa</taxon>
        <taxon>Spiralia</taxon>
        <taxon>Lophotrochozoa</taxon>
        <taxon>Mollusca</taxon>
        <taxon>Gastropoda</taxon>
        <taxon>Heterobranchia</taxon>
        <taxon>Euthyneura</taxon>
        <taxon>Panpulmonata</taxon>
        <taxon>Sacoglossa</taxon>
        <taxon>Placobranchoidea</taxon>
        <taxon>Plakobranchidae</taxon>
        <taxon>Elysia</taxon>
    </lineage>
</organism>
<gene>
    <name evidence="1" type="ORF">RRG08_015538</name>
</gene>
<dbReference type="EMBL" id="JAWDGP010006085">
    <property type="protein sequence ID" value="KAK3747426.1"/>
    <property type="molecule type" value="Genomic_DNA"/>
</dbReference>
<proteinExistence type="predicted"/>